<reference evidence="5" key="3">
    <citation type="submission" date="2017-04" db="EMBL/GenBank/DDBJ databases">
        <title>Population genomics of picophytoplankton unveils novel chromosome hypervariability.</title>
        <authorList>
            <consortium name="DOE Joint Genome Institute"/>
            <person name="Blanc-Mathieu R."/>
            <person name="Krasovec M."/>
            <person name="Hebrard M."/>
            <person name="Yau S."/>
            <person name="Desgranges E."/>
            <person name="Martin J."/>
            <person name="Schackwitz W."/>
            <person name="Kuo A."/>
            <person name="Salin G."/>
            <person name="Donnadieu C."/>
            <person name="Desdevises Y."/>
            <person name="Sanchez-Ferandin S."/>
            <person name="Moreau H."/>
            <person name="Rivals E."/>
            <person name="Grigoriev I.V."/>
            <person name="Grimsley N."/>
            <person name="Eyre-Walker A."/>
            <person name="Piganeau G."/>
        </authorList>
    </citation>
    <scope>NUCLEOTIDE SEQUENCE [LARGE SCALE GENOMIC DNA]</scope>
    <source>
        <strain evidence="5">RCC 1115</strain>
    </source>
</reference>
<feature type="domain" description="C2" evidence="3">
    <location>
        <begin position="160"/>
        <end position="288"/>
    </location>
</feature>
<evidence type="ECO:0000313" key="6">
    <source>
        <dbReference type="Proteomes" id="UP000009170"/>
    </source>
</evidence>
<dbReference type="PANTHER" id="PTHR40849">
    <property type="entry name" value="C2 CALCIUM-DEPENDENT MEMBRANE TARGETING"/>
    <property type="match status" value="1"/>
</dbReference>
<dbReference type="PANTHER" id="PTHR40849:SF2">
    <property type="entry name" value="RGS DOMAIN-CONTAINING PROTEIN"/>
    <property type="match status" value="1"/>
</dbReference>
<dbReference type="Proteomes" id="UP000195557">
    <property type="component" value="Unassembled WGS sequence"/>
</dbReference>
<evidence type="ECO:0000259" key="3">
    <source>
        <dbReference type="PROSITE" id="PS50004"/>
    </source>
</evidence>
<organism evidence="4 6">
    <name type="scientific">Ostreococcus tauri</name>
    <name type="common">Marine green alga</name>
    <dbReference type="NCBI Taxonomy" id="70448"/>
    <lineage>
        <taxon>Eukaryota</taxon>
        <taxon>Viridiplantae</taxon>
        <taxon>Chlorophyta</taxon>
        <taxon>Mamiellophyceae</taxon>
        <taxon>Mamiellales</taxon>
        <taxon>Bathycoccaceae</taxon>
        <taxon>Ostreococcus</taxon>
    </lineage>
</organism>
<dbReference type="InterPro" id="IPR000008">
    <property type="entry name" value="C2_dom"/>
</dbReference>
<sequence length="868" mass="98120">MATAPSPATMSPDADDVEGVDEVERARRERLLERVARLGFFGRIARDVRRNVLLMESDSEDDYDTDDEDNVDEVGREGEGSAWSNRVGNSREDELERMITTLTSAKDLAREIGGSEESVPKEDAEEASVVESVGTMLNELGKTGAAMFMSGHVEEDSTSAAGLIFADVSHCTSLKGVFVRVRIESGRKLLAMDSGETSDPYVKVSIVNSSGVPITGQVHRTGYRPKTLNPVWDESFYMGHESLKLKECSMRIDVYDYDIMSADDHMGYAVLPLNIFSTGTEKNVPRALKLKPGRVDFDHGHYVELRPSKLSVCFKLQQPKKMALLVEEARAMLAFAKTLINPRNIGKSLSQSGIGSWFNSKIEQAMEIGKRKALRIIDTTIEEKKKKVSQLAVADRDMPQFIKGYLSGVINMYINDIQTSFMSELSIRMKILESAKTQATSLEAKALDHRIRKKRNGVLGRIGAFFDGIRCWYLYNEVPQDKTVFGKVRNPYWWIFLFAKLYYGLGFQALIFLIRLALVDKRDEWQMFEFIMVFKGIQFVSGTISVFVGVFAFIECAGVIDSGMAHTCDTRGPWVTDMESCAIGTSNCVKLNVAAYGMRIIMCWYAFHKLKNSFAFGRAIAGDTTLVGGTIMITVVRPGSKFKTANSLAACFNRLTNRRSKEKPIDRFRRIVDKQLDVIARERSIRGGTGRSNGLRGFHYVQRRAKVKAYDEGTGLHTIYYKDDKSKTKTQVDLSATTYTVVKLKNMSPRRLQRILFCYELITFVITAACTIQFLHWIDWGKGQTWQIYGVAFWAQTLYNLLAFPFILTVVPGLNKLICHAPKTGYDRKGYLRQFKKRSHFEQDITDEPSPRSRCLPMCYPFIKTWRV</sequence>
<accession>A0A1Y5I8M5</accession>
<dbReference type="STRING" id="70448.A0A096PBJ9"/>
<dbReference type="SUPFAM" id="SSF49562">
    <property type="entry name" value="C2 domain (Calcium/lipid-binding domain, CaLB)"/>
    <property type="match status" value="1"/>
</dbReference>
<keyword evidence="2" id="KW-1133">Transmembrane helix</keyword>
<evidence type="ECO:0000313" key="5">
    <source>
        <dbReference type="EMBL" id="OUS45928.1"/>
    </source>
</evidence>
<dbReference type="InParanoid" id="A0A096PBJ9"/>
<evidence type="ECO:0000313" key="4">
    <source>
        <dbReference type="EMBL" id="CEG02059.1"/>
    </source>
</evidence>
<dbReference type="CDD" id="cd00030">
    <property type="entry name" value="C2"/>
    <property type="match status" value="1"/>
</dbReference>
<evidence type="ECO:0000256" key="1">
    <source>
        <dbReference type="SAM" id="MobiDB-lite"/>
    </source>
</evidence>
<dbReference type="Pfam" id="PF00168">
    <property type="entry name" value="C2"/>
    <property type="match status" value="1"/>
</dbReference>
<keyword evidence="6" id="KW-1185">Reference proteome</keyword>
<feature type="transmembrane region" description="Helical" evidence="2">
    <location>
        <begin position="495"/>
        <end position="518"/>
    </location>
</feature>
<name>A0A096PBJ9_OSTTA</name>
<reference evidence="4" key="2">
    <citation type="journal article" date="2014" name="BMC Genomics">
        <title>An improved genome of the model marine alga Ostreococcus tauri unfolds by assessing Illumina de novo assemblies.</title>
        <authorList>
            <person name="Blanc-Mathieu R."/>
            <person name="Verhelst B."/>
            <person name="Derelle E."/>
            <person name="Rombauts S."/>
            <person name="Bouget F.Y."/>
            <person name="Carre I."/>
            <person name="Chateau A."/>
            <person name="Eyre-Walker A."/>
            <person name="Grimsley N."/>
            <person name="Moreau H."/>
            <person name="Piegu B."/>
            <person name="Rivals E."/>
            <person name="Schackwitz W."/>
            <person name="Van de Peer Y."/>
            <person name="Piganeau G."/>
        </authorList>
    </citation>
    <scope>NUCLEOTIDE SEQUENCE</scope>
    <source>
        <strain evidence="4">RCC4221</strain>
    </source>
</reference>
<keyword evidence="2" id="KW-0812">Transmembrane</keyword>
<dbReference type="OrthoDB" id="73919at2759"/>
<dbReference type="SMART" id="SM00239">
    <property type="entry name" value="C2"/>
    <property type="match status" value="1"/>
</dbReference>
<feature type="transmembrane region" description="Helical" evidence="2">
    <location>
        <begin position="615"/>
        <end position="636"/>
    </location>
</feature>
<evidence type="ECO:0000256" key="2">
    <source>
        <dbReference type="SAM" id="Phobius"/>
    </source>
</evidence>
<protein>
    <submittedName>
        <fullName evidence="4">C2 calcium-dependent membrane targeting</fullName>
    </submittedName>
</protein>
<proteinExistence type="predicted"/>
<feature type="region of interest" description="Disordered" evidence="1">
    <location>
        <begin position="59"/>
        <end position="91"/>
    </location>
</feature>
<gene>
    <name evidence="5" type="ORF">BE221DRAFT_213140</name>
    <name evidence="4" type="ORF">OT_ostta14g01380</name>
</gene>
<feature type="transmembrane region" description="Helical" evidence="2">
    <location>
        <begin position="530"/>
        <end position="554"/>
    </location>
</feature>
<dbReference type="PROSITE" id="PS50004">
    <property type="entry name" value="C2"/>
    <property type="match status" value="1"/>
</dbReference>
<dbReference type="InterPro" id="IPR035892">
    <property type="entry name" value="C2_domain_sf"/>
</dbReference>
<dbReference type="EMBL" id="CAID01000014">
    <property type="protein sequence ID" value="CEG02059.1"/>
    <property type="molecule type" value="Genomic_DNA"/>
</dbReference>
<feature type="transmembrane region" description="Helical" evidence="2">
    <location>
        <begin position="798"/>
        <end position="819"/>
    </location>
</feature>
<feature type="compositionally biased region" description="Acidic residues" evidence="1">
    <location>
        <begin position="59"/>
        <end position="72"/>
    </location>
</feature>
<keyword evidence="2" id="KW-0472">Membrane</keyword>
<dbReference type="EMBL" id="KZ155785">
    <property type="protein sequence ID" value="OUS45928.1"/>
    <property type="molecule type" value="Genomic_DNA"/>
</dbReference>
<dbReference type="PRINTS" id="PR00360">
    <property type="entry name" value="C2DOMAIN"/>
</dbReference>
<reference evidence="4 6" key="1">
    <citation type="journal article" date="2006" name="Proc. Natl. Acad. Sci. U.S.A.">
        <title>Genome analysis of the smallest free-living eukaryote Ostreococcus tauri unveils many unique features.</title>
        <authorList>
            <person name="Derelle E."/>
            <person name="Ferraz C."/>
            <person name="Rombauts S."/>
            <person name="Rouze P."/>
            <person name="Worden A.Z."/>
            <person name="Robbens S."/>
            <person name="Partensky F."/>
            <person name="Degroeve S."/>
            <person name="Echeynie S."/>
            <person name="Cooke R."/>
            <person name="Saeys Y."/>
            <person name="Wuyts J."/>
            <person name="Jabbari K."/>
            <person name="Bowler C."/>
            <person name="Panaud O."/>
            <person name="Piegu B."/>
            <person name="Ball S.G."/>
            <person name="Ral J.-P."/>
            <person name="Bouget F.-Y."/>
            <person name="Piganeau G."/>
            <person name="De Baets B."/>
            <person name="Picard A."/>
            <person name="Delseny M."/>
            <person name="Demaille J."/>
            <person name="Van de Peer Y."/>
            <person name="Moreau H."/>
        </authorList>
    </citation>
    <scope>NUCLEOTIDE SEQUENCE [LARGE SCALE GENOMIC DNA]</scope>
    <source>
        <strain evidence="4 6">OTTH0595</strain>
    </source>
</reference>
<feature type="transmembrane region" description="Helical" evidence="2">
    <location>
        <begin position="755"/>
        <end position="778"/>
    </location>
</feature>
<dbReference type="Proteomes" id="UP000009170">
    <property type="component" value="Unassembled WGS sequence"/>
</dbReference>
<accession>A0A096PBJ9</accession>
<dbReference type="Gene3D" id="2.60.40.150">
    <property type="entry name" value="C2 domain"/>
    <property type="match status" value="1"/>
</dbReference>
<feature type="region of interest" description="Disordered" evidence="1">
    <location>
        <begin position="1"/>
        <end position="22"/>
    </location>
</feature>
<accession>A0A454XXU2</accession>
<dbReference type="AlphaFoldDB" id="A0A096PBJ9"/>